<comment type="similarity">
    <text evidence="1">Belongs to the universal stress protein A family.</text>
</comment>
<gene>
    <name evidence="3" type="ordered locus">DMR_42220</name>
</gene>
<dbReference type="CDD" id="cd00293">
    <property type="entry name" value="USP-like"/>
    <property type="match status" value="1"/>
</dbReference>
<organism evidence="3 4">
    <name type="scientific">Solidesulfovibrio magneticus (strain ATCC 700980 / DSM 13731 / RS-1)</name>
    <name type="common">Desulfovibrio magneticus</name>
    <dbReference type="NCBI Taxonomy" id="573370"/>
    <lineage>
        <taxon>Bacteria</taxon>
        <taxon>Pseudomonadati</taxon>
        <taxon>Thermodesulfobacteriota</taxon>
        <taxon>Desulfovibrionia</taxon>
        <taxon>Desulfovibrionales</taxon>
        <taxon>Desulfovibrionaceae</taxon>
        <taxon>Solidesulfovibrio</taxon>
    </lineage>
</organism>
<dbReference type="Proteomes" id="UP000009071">
    <property type="component" value="Chromosome"/>
</dbReference>
<dbReference type="EMBL" id="AP010904">
    <property type="protein sequence ID" value="BAH77713.1"/>
    <property type="molecule type" value="Genomic_DNA"/>
</dbReference>
<dbReference type="STRING" id="573370.DMR_42220"/>
<dbReference type="Pfam" id="PF00582">
    <property type="entry name" value="Usp"/>
    <property type="match status" value="1"/>
</dbReference>
<dbReference type="InterPro" id="IPR006016">
    <property type="entry name" value="UspA"/>
</dbReference>
<feature type="domain" description="UspA" evidence="2">
    <location>
        <begin position="2"/>
        <end position="138"/>
    </location>
</feature>
<dbReference type="RefSeq" id="WP_015862838.1">
    <property type="nucleotide sequence ID" value="NC_012796.1"/>
</dbReference>
<name>C4XQ14_SOLM1</name>
<dbReference type="Gene3D" id="3.40.50.620">
    <property type="entry name" value="HUPs"/>
    <property type="match status" value="1"/>
</dbReference>
<dbReference type="KEGG" id="dma:DMR_42220"/>
<sequence length="138" mass="14582">MKMLVALDQSPYAVTVLEKAIALAKLEGATLSIMTVAEDFMDLGDYIDVNSITDKVFAATKVAAQDYGKVAKAAGIDAEVIVEQGVSPADLIIAHAKNKGIDMIIMGHQGRKGVAQYLIGSVATKIVRHAPCSVLVVR</sequence>
<evidence type="ECO:0000313" key="4">
    <source>
        <dbReference type="Proteomes" id="UP000009071"/>
    </source>
</evidence>
<evidence type="ECO:0000313" key="3">
    <source>
        <dbReference type="EMBL" id="BAH77713.1"/>
    </source>
</evidence>
<evidence type="ECO:0000256" key="1">
    <source>
        <dbReference type="ARBA" id="ARBA00008791"/>
    </source>
</evidence>
<protein>
    <submittedName>
        <fullName evidence="3">Universal stress protein</fullName>
    </submittedName>
</protein>
<evidence type="ECO:0000259" key="2">
    <source>
        <dbReference type="Pfam" id="PF00582"/>
    </source>
</evidence>
<dbReference type="eggNOG" id="COG0589">
    <property type="taxonomic scope" value="Bacteria"/>
</dbReference>
<dbReference type="SUPFAM" id="SSF52402">
    <property type="entry name" value="Adenine nucleotide alpha hydrolases-like"/>
    <property type="match status" value="1"/>
</dbReference>
<dbReference type="PRINTS" id="PR01438">
    <property type="entry name" value="UNVRSLSTRESS"/>
</dbReference>
<dbReference type="InterPro" id="IPR014729">
    <property type="entry name" value="Rossmann-like_a/b/a_fold"/>
</dbReference>
<dbReference type="AlphaFoldDB" id="C4XQ14"/>
<keyword evidence="4" id="KW-1185">Reference proteome</keyword>
<proteinExistence type="inferred from homology"/>
<dbReference type="InterPro" id="IPR006015">
    <property type="entry name" value="Universal_stress_UspA"/>
</dbReference>
<reference evidence="3 4" key="1">
    <citation type="journal article" date="2009" name="Genome Res.">
        <title>Whole genome sequence of Desulfovibrio magneticus strain RS-1 revealed common gene clusters in magnetotactic bacteria.</title>
        <authorList>
            <person name="Nakazawa H."/>
            <person name="Arakaki A."/>
            <person name="Narita-Yamada S."/>
            <person name="Yashiro I."/>
            <person name="Jinno K."/>
            <person name="Aoki N."/>
            <person name="Tsuruyama A."/>
            <person name="Okamura Y."/>
            <person name="Tanikawa S."/>
            <person name="Fujita N."/>
            <person name="Takeyama H."/>
            <person name="Matsunaga T."/>
        </authorList>
    </citation>
    <scope>NUCLEOTIDE SEQUENCE [LARGE SCALE GENOMIC DNA]</scope>
    <source>
        <strain evidence="4">ATCC 700980 / DSM 13731 / RS-1</strain>
    </source>
</reference>
<dbReference type="PANTHER" id="PTHR46268">
    <property type="entry name" value="STRESS RESPONSE PROTEIN NHAX"/>
    <property type="match status" value="1"/>
</dbReference>
<dbReference type="PANTHER" id="PTHR46268:SF6">
    <property type="entry name" value="UNIVERSAL STRESS PROTEIN UP12"/>
    <property type="match status" value="1"/>
</dbReference>
<dbReference type="OrthoDB" id="5509188at2"/>
<dbReference type="HOGENOM" id="CLU_049301_11_2_7"/>
<accession>C4XQ14</accession>